<evidence type="ECO:0000256" key="3">
    <source>
        <dbReference type="ARBA" id="ARBA00022917"/>
    </source>
</evidence>
<evidence type="ECO:0000259" key="4">
    <source>
        <dbReference type="PROSITE" id="PS50296"/>
    </source>
</evidence>
<reference evidence="5" key="1">
    <citation type="journal article" date="2012" name="J. Bacteriol.">
        <title>Genome sequences of type strains of seven species of the marine bacterium Pseudoalteromonas.</title>
        <authorList>
            <person name="Xie B.B."/>
            <person name="Shu Y.L."/>
            <person name="Qin Q.L."/>
            <person name="Rong J.C."/>
            <person name="Zhang X.Y."/>
            <person name="Chen X.L."/>
            <person name="Shi M."/>
            <person name="He H.L."/>
            <person name="Zhou B.C."/>
            <person name="Zhang Y.Z."/>
        </authorList>
    </citation>
    <scope>NUCLEOTIDE SEQUENCE [LARGE SCALE GENOMIC DNA]</scope>
    <source>
        <strain evidence="5">NCIMB 2128</strain>
    </source>
</reference>
<evidence type="ECO:0000313" key="5">
    <source>
        <dbReference type="EMBL" id="ERG61921.1"/>
    </source>
</evidence>
<feature type="domain" description="SUI1" evidence="4">
    <location>
        <begin position="64"/>
        <end position="127"/>
    </location>
</feature>
<dbReference type="SUPFAM" id="SSF55159">
    <property type="entry name" value="eIF1-like"/>
    <property type="match status" value="1"/>
</dbReference>
<keyword evidence="2" id="KW-0810">Translation regulation</keyword>
<dbReference type="EMBL" id="AHCF02000009">
    <property type="protein sequence ID" value="ERG61921.1"/>
    <property type="molecule type" value="Genomic_DNA"/>
</dbReference>
<dbReference type="Gene3D" id="3.30.780.10">
    <property type="entry name" value="SUI1-like domain"/>
    <property type="match status" value="1"/>
</dbReference>
<dbReference type="Pfam" id="PF01253">
    <property type="entry name" value="SUI1"/>
    <property type="match status" value="1"/>
</dbReference>
<accession>A0ABP2Y2J0</accession>
<keyword evidence="3" id="KW-0648">Protein biosynthesis</keyword>
<dbReference type="InterPro" id="IPR050318">
    <property type="entry name" value="DENR/SUI1_TIF"/>
</dbReference>
<proteinExistence type="inferred from homology"/>
<dbReference type="InterPro" id="IPR005872">
    <property type="entry name" value="SUI1_arc_bac"/>
</dbReference>
<dbReference type="Proteomes" id="UP000016534">
    <property type="component" value="Unassembled WGS sequence"/>
</dbReference>
<evidence type="ECO:0000256" key="1">
    <source>
        <dbReference type="ARBA" id="ARBA00005422"/>
    </source>
</evidence>
<dbReference type="PROSITE" id="PS50296">
    <property type="entry name" value="SUI1"/>
    <property type="match status" value="1"/>
</dbReference>
<keyword evidence="6" id="KW-1185">Reference proteome</keyword>
<evidence type="ECO:0000256" key="2">
    <source>
        <dbReference type="ARBA" id="ARBA00022845"/>
    </source>
</evidence>
<protein>
    <submittedName>
        <fullName evidence="5">Translation initiation factor SUI1</fullName>
    </submittedName>
</protein>
<dbReference type="PANTHER" id="PTHR12789:SF0">
    <property type="entry name" value="DENSITY-REGULATED PROTEIN"/>
    <property type="match status" value="1"/>
</dbReference>
<dbReference type="CDD" id="cd11567">
    <property type="entry name" value="YciH_like"/>
    <property type="match status" value="1"/>
</dbReference>
<dbReference type="InterPro" id="IPR001950">
    <property type="entry name" value="SUI1"/>
</dbReference>
<keyword evidence="5" id="KW-0396">Initiation factor</keyword>
<dbReference type="PANTHER" id="PTHR12789">
    <property type="entry name" value="DENSITY-REGULATED PROTEIN HOMOLOG"/>
    <property type="match status" value="1"/>
</dbReference>
<dbReference type="GO" id="GO:0003743">
    <property type="term" value="F:translation initiation factor activity"/>
    <property type="evidence" value="ECO:0007669"/>
    <property type="project" value="UniProtKB-KW"/>
</dbReference>
<organism evidence="5 6">
    <name type="scientific">Pseudoalteromonas undina</name>
    <dbReference type="NCBI Taxonomy" id="43660"/>
    <lineage>
        <taxon>Bacteria</taxon>
        <taxon>Pseudomonadati</taxon>
        <taxon>Pseudomonadota</taxon>
        <taxon>Gammaproteobacteria</taxon>
        <taxon>Alteromonadales</taxon>
        <taxon>Pseudoalteromonadaceae</taxon>
        <taxon>Pseudoalteromonas</taxon>
    </lineage>
</organism>
<comment type="caution">
    <text evidence="5">The sequence shown here is derived from an EMBL/GenBank/DDBJ whole genome shotgun (WGS) entry which is preliminary data.</text>
</comment>
<name>A0ABP2Y2J0_9GAMM</name>
<reference evidence="5" key="2">
    <citation type="submission" date="2013-04" db="EMBL/GenBank/DDBJ databases">
        <title>Genome sequence of Pseudoalteromonas undina.</title>
        <authorList>
            <person name="Xie B.-B."/>
            <person name="Rong J.-C."/>
            <person name="Qin Q.-L."/>
            <person name="Shu Y.-L."/>
            <person name="Zhang Y.-Z."/>
        </authorList>
    </citation>
    <scope>NUCLEOTIDE SEQUENCE</scope>
    <source>
        <strain evidence="5">NCIMB 2128</strain>
    </source>
</reference>
<dbReference type="InterPro" id="IPR036877">
    <property type="entry name" value="SUI1_dom_sf"/>
</dbReference>
<gene>
    <name evidence="5" type="ORF">PUND_05464</name>
</gene>
<evidence type="ECO:0000313" key="6">
    <source>
        <dbReference type="Proteomes" id="UP000016534"/>
    </source>
</evidence>
<comment type="similarity">
    <text evidence="1">Belongs to the SUI1 family.</text>
</comment>
<sequence length="135" mass="14949">MQKLRLCFTNLLLFAALLYSILSRLIMSDSHLVYSTATGRIDQPKPEKELDVKLFKDGSIRIERQTKGRKGKGVMLVVGLDPQQHDLKKLAKTIKSKMGQGGAVKEGVIEVQGDDRDKLKAILEGLKFKVKIAGG</sequence>